<evidence type="ECO:0000256" key="1">
    <source>
        <dbReference type="SAM" id="Phobius"/>
    </source>
</evidence>
<protein>
    <submittedName>
        <fullName evidence="2">Uncharacterized protein</fullName>
    </submittedName>
</protein>
<dbReference type="Proteomes" id="UP000002296">
    <property type="component" value="Unassembled WGS sequence"/>
</dbReference>
<reference evidence="2 3" key="1">
    <citation type="journal article" date="2005" name="Science">
        <title>The genome sequence of Trypanosoma cruzi, etiologic agent of Chagas disease.</title>
        <authorList>
            <person name="El-Sayed N.M."/>
            <person name="Myler P.J."/>
            <person name="Bartholomeu D.C."/>
            <person name="Nilsson D."/>
            <person name="Aggarwal G."/>
            <person name="Tran A.N."/>
            <person name="Ghedin E."/>
            <person name="Worthey E.A."/>
            <person name="Delcher A.L."/>
            <person name="Blandin G."/>
            <person name="Westenberger S.J."/>
            <person name="Caler E."/>
            <person name="Cerqueira G.C."/>
            <person name="Branche C."/>
            <person name="Haas B."/>
            <person name="Anupama A."/>
            <person name="Arner E."/>
            <person name="Aslund L."/>
            <person name="Attipoe P."/>
            <person name="Bontempi E."/>
            <person name="Bringaud F."/>
            <person name="Burton P."/>
            <person name="Cadag E."/>
            <person name="Campbell D.A."/>
            <person name="Carrington M."/>
            <person name="Crabtree J."/>
            <person name="Darban H."/>
            <person name="da Silveira J.F."/>
            <person name="de Jong P."/>
            <person name="Edwards K."/>
            <person name="Englund P.T."/>
            <person name="Fazelina G."/>
            <person name="Feldblyum T."/>
            <person name="Ferella M."/>
            <person name="Frasch A.C."/>
            <person name="Gull K."/>
            <person name="Horn D."/>
            <person name="Hou L."/>
            <person name="Huang Y."/>
            <person name="Kindlund E."/>
            <person name="Klingbeil M."/>
            <person name="Kluge S."/>
            <person name="Koo H."/>
            <person name="Lacerda D."/>
            <person name="Levin M.J."/>
            <person name="Lorenzi H."/>
            <person name="Louie T."/>
            <person name="Machado C.R."/>
            <person name="McCulloch R."/>
            <person name="McKenna A."/>
            <person name="Mizuno Y."/>
            <person name="Mottram J.C."/>
            <person name="Nelson S."/>
            <person name="Ochaya S."/>
            <person name="Osoegawa K."/>
            <person name="Pai G."/>
            <person name="Parsons M."/>
            <person name="Pentony M."/>
            <person name="Pettersson U."/>
            <person name="Pop M."/>
            <person name="Ramirez J.L."/>
            <person name="Rinta J."/>
            <person name="Robertson L."/>
            <person name="Salzberg S.L."/>
            <person name="Sanchez D.O."/>
            <person name="Seyler A."/>
            <person name="Sharma R."/>
            <person name="Shetty J."/>
            <person name="Simpson A.J."/>
            <person name="Sisk E."/>
            <person name="Tammi M.T."/>
            <person name="Tarleton R."/>
            <person name="Teixeira S."/>
            <person name="Van Aken S."/>
            <person name="Vogt C."/>
            <person name="Ward P.N."/>
            <person name="Wickstead B."/>
            <person name="Wortman J."/>
            <person name="White O."/>
            <person name="Fraser C.M."/>
            <person name="Stuart K.D."/>
            <person name="Andersson B."/>
        </authorList>
    </citation>
    <scope>NUCLEOTIDE SEQUENCE [LARGE SCALE GENOMIC DNA]</scope>
    <source>
        <strain evidence="2 3">CL Brener</strain>
    </source>
</reference>
<dbReference type="PaxDb" id="353153-Q4E5T8"/>
<sequence>MRHPCTVVVVVTVILFSPTGVREVSLFTCTMCWIPLWALRAWSGTMASLQELSRVKSGGPFVVQLVGDGCGSLLLLVFGGCSVVVCVFPVWMPFCSACSVRVVPAAGGRIITAHATATLRRCVCVCVCLFAAPLSISPLPFSSPLCAQICLPTSATLILIILLLLLLARVRGKR</sequence>
<dbReference type="AlphaFoldDB" id="Q4E5T8"/>
<feature type="transmembrane region" description="Helical" evidence="1">
    <location>
        <begin position="118"/>
        <end position="136"/>
    </location>
</feature>
<accession>Q4E5T8</accession>
<dbReference type="KEGG" id="tcr:508221.850"/>
<keyword evidence="1" id="KW-0472">Membrane</keyword>
<name>Q4E5T8_TRYCC</name>
<dbReference type="RefSeq" id="XP_822025.1">
    <property type="nucleotide sequence ID" value="XM_816932.1"/>
</dbReference>
<gene>
    <name evidence="2" type="ORF">Tc00.1047053508221.850</name>
</gene>
<feature type="transmembrane region" description="Helical" evidence="1">
    <location>
        <begin position="142"/>
        <end position="168"/>
    </location>
</feature>
<dbReference type="EMBL" id="AAHK01000002">
    <property type="protein sequence ID" value="EAO00174.1"/>
    <property type="molecule type" value="Genomic_DNA"/>
</dbReference>
<comment type="caution">
    <text evidence="2">The sequence shown here is derived from an EMBL/GenBank/DDBJ whole genome shotgun (WGS) entry which is preliminary data.</text>
</comment>
<dbReference type="GeneID" id="3555093"/>
<keyword evidence="3" id="KW-1185">Reference proteome</keyword>
<evidence type="ECO:0000313" key="3">
    <source>
        <dbReference type="Proteomes" id="UP000002296"/>
    </source>
</evidence>
<keyword evidence="1" id="KW-0812">Transmembrane</keyword>
<keyword evidence="1" id="KW-1133">Transmembrane helix</keyword>
<dbReference type="InParanoid" id="Q4E5T8"/>
<proteinExistence type="predicted"/>
<evidence type="ECO:0000313" key="2">
    <source>
        <dbReference type="EMBL" id="EAO00174.1"/>
    </source>
</evidence>
<organism evidence="2 3">
    <name type="scientific">Trypanosoma cruzi (strain CL Brener)</name>
    <dbReference type="NCBI Taxonomy" id="353153"/>
    <lineage>
        <taxon>Eukaryota</taxon>
        <taxon>Discoba</taxon>
        <taxon>Euglenozoa</taxon>
        <taxon>Kinetoplastea</taxon>
        <taxon>Metakinetoplastina</taxon>
        <taxon>Trypanosomatida</taxon>
        <taxon>Trypanosomatidae</taxon>
        <taxon>Trypanosoma</taxon>
        <taxon>Schizotrypanum</taxon>
    </lineage>
</organism>
<feature type="transmembrane region" description="Helical" evidence="1">
    <location>
        <begin position="73"/>
        <end position="97"/>
    </location>
</feature>